<reference evidence="1" key="1">
    <citation type="submission" date="2018-01" db="EMBL/GenBank/DDBJ databases">
        <title>An insight into the sialome of Amazonian anophelines.</title>
        <authorList>
            <person name="Ribeiro J.M."/>
            <person name="Scarpassa V."/>
            <person name="Calvo E."/>
        </authorList>
    </citation>
    <scope>NUCLEOTIDE SEQUENCE</scope>
</reference>
<dbReference type="AlphaFoldDB" id="A0A2M4DBE3"/>
<dbReference type="EMBL" id="GGFL01010687">
    <property type="protein sequence ID" value="MBW74865.1"/>
    <property type="molecule type" value="Transcribed_RNA"/>
</dbReference>
<accession>A0A2M4DBE3</accession>
<sequence length="107" mass="12012">MFQHRLQLRERIITIITSVLIHFLRPVTHGVYSLCLLLIELNSIHYPLATMSVLLLMQFQLIVCAELQQTIGTLEQNGMRFAVPNIAPLVCETLGTNIADELGLGAR</sequence>
<evidence type="ECO:0000313" key="1">
    <source>
        <dbReference type="EMBL" id="MBW74865.1"/>
    </source>
</evidence>
<protein>
    <submittedName>
        <fullName evidence="1">Putative secreted protein</fullName>
    </submittedName>
</protein>
<proteinExistence type="predicted"/>
<organism evidence="1">
    <name type="scientific">Anopheles darlingi</name>
    <name type="common">Mosquito</name>
    <dbReference type="NCBI Taxonomy" id="43151"/>
    <lineage>
        <taxon>Eukaryota</taxon>
        <taxon>Metazoa</taxon>
        <taxon>Ecdysozoa</taxon>
        <taxon>Arthropoda</taxon>
        <taxon>Hexapoda</taxon>
        <taxon>Insecta</taxon>
        <taxon>Pterygota</taxon>
        <taxon>Neoptera</taxon>
        <taxon>Endopterygota</taxon>
        <taxon>Diptera</taxon>
        <taxon>Nematocera</taxon>
        <taxon>Culicoidea</taxon>
        <taxon>Culicidae</taxon>
        <taxon>Anophelinae</taxon>
        <taxon>Anopheles</taxon>
    </lineage>
</organism>
<name>A0A2M4DBE3_ANODA</name>